<dbReference type="GO" id="GO:0006313">
    <property type="term" value="P:DNA transposition"/>
    <property type="evidence" value="ECO:0007669"/>
    <property type="project" value="InterPro"/>
</dbReference>
<keyword evidence="4" id="KW-1185">Reference proteome</keyword>
<dbReference type="PANTHER" id="PTHR34322:SF2">
    <property type="entry name" value="TRANSPOSASE IS200-LIKE DOMAIN-CONTAINING PROTEIN"/>
    <property type="match status" value="1"/>
</dbReference>
<dbReference type="GO" id="GO:0004803">
    <property type="term" value="F:transposase activity"/>
    <property type="evidence" value="ECO:0007669"/>
    <property type="project" value="InterPro"/>
</dbReference>
<dbReference type="PANTHER" id="PTHR34322">
    <property type="entry name" value="TRANSPOSASE, Y1_TNP DOMAIN-CONTAINING"/>
    <property type="match status" value="1"/>
</dbReference>
<dbReference type="Pfam" id="PF01797">
    <property type="entry name" value="Y1_Tnp"/>
    <property type="match status" value="1"/>
</dbReference>
<dbReference type="SMART" id="SM01321">
    <property type="entry name" value="Y1_Tnp"/>
    <property type="match status" value="1"/>
</dbReference>
<dbReference type="Proteomes" id="UP000672934">
    <property type="component" value="Unassembled WGS sequence"/>
</dbReference>
<evidence type="ECO:0000313" key="4">
    <source>
        <dbReference type="Proteomes" id="UP000672934"/>
    </source>
</evidence>
<accession>A0A916IZQ6</accession>
<dbReference type="GO" id="GO:0003677">
    <property type="term" value="F:DNA binding"/>
    <property type="evidence" value="ECO:0007669"/>
    <property type="project" value="InterPro"/>
</dbReference>
<dbReference type="InterPro" id="IPR002686">
    <property type="entry name" value="Transposase_17"/>
</dbReference>
<dbReference type="Gene3D" id="3.30.70.1290">
    <property type="entry name" value="Transposase IS200-like"/>
    <property type="match status" value="1"/>
</dbReference>
<dbReference type="AlphaFoldDB" id="A0A916IZQ6"/>
<protein>
    <recommendedName>
        <fullName evidence="2">Transposase IS200-like domain-containing protein</fullName>
    </recommendedName>
</protein>
<reference evidence="3" key="1">
    <citation type="submission" date="2021-03" db="EMBL/GenBank/DDBJ databases">
        <authorList>
            <person name="Peeters C."/>
        </authorList>
    </citation>
    <scope>NUCLEOTIDE SEQUENCE</scope>
    <source>
        <strain evidence="3">LMG 31506</strain>
    </source>
</reference>
<dbReference type="InterPro" id="IPR036515">
    <property type="entry name" value="Transposase_17_sf"/>
</dbReference>
<organism evidence="3 4">
    <name type="scientific">Cupriavidus yeoncheonensis</name>
    <dbReference type="NCBI Taxonomy" id="1462994"/>
    <lineage>
        <taxon>Bacteria</taxon>
        <taxon>Pseudomonadati</taxon>
        <taxon>Pseudomonadota</taxon>
        <taxon>Betaproteobacteria</taxon>
        <taxon>Burkholderiales</taxon>
        <taxon>Burkholderiaceae</taxon>
        <taxon>Cupriavidus</taxon>
    </lineage>
</organism>
<sequence>MARLPRFSPAGLPALVLQRGNNRQPVFLGPDDYLHYLDSLRMAAREHDVAIHAYGLRPNHIHLVATPRGQDSLSLTMQAVGRRYARYFNRSAGRTGTLWEGRFRSAVFDPADWMLPAMLYAEGNAMRAGEVTTPEADRWSSHRHHVGIEASALVSDHSAYWGLGNTPFERQSNYSSLSNEGLSGRTLATLRKHAHSGWPLGGEAFLAQLERQGARRVQPLPKGRPKREPSAEPGEPNASAA</sequence>
<proteinExistence type="predicted"/>
<name>A0A916IZQ6_9BURK</name>
<feature type="domain" description="Transposase IS200-like" evidence="2">
    <location>
        <begin position="9"/>
        <end position="124"/>
    </location>
</feature>
<evidence type="ECO:0000256" key="1">
    <source>
        <dbReference type="SAM" id="MobiDB-lite"/>
    </source>
</evidence>
<gene>
    <name evidence="3" type="ORF">LMG31506_05010</name>
</gene>
<feature type="region of interest" description="Disordered" evidence="1">
    <location>
        <begin position="211"/>
        <end position="241"/>
    </location>
</feature>
<dbReference type="EMBL" id="CAJPUY010000021">
    <property type="protein sequence ID" value="CAG2154169.1"/>
    <property type="molecule type" value="Genomic_DNA"/>
</dbReference>
<evidence type="ECO:0000313" key="3">
    <source>
        <dbReference type="EMBL" id="CAG2154169.1"/>
    </source>
</evidence>
<comment type="caution">
    <text evidence="3">The sequence shown here is derived from an EMBL/GenBank/DDBJ whole genome shotgun (WGS) entry which is preliminary data.</text>
</comment>
<evidence type="ECO:0000259" key="2">
    <source>
        <dbReference type="SMART" id="SM01321"/>
    </source>
</evidence>
<dbReference type="SUPFAM" id="SSF143422">
    <property type="entry name" value="Transposase IS200-like"/>
    <property type="match status" value="1"/>
</dbReference>
<dbReference type="RefSeq" id="WP_211949871.1">
    <property type="nucleotide sequence ID" value="NZ_CAJPUY010000021.1"/>
</dbReference>